<proteinExistence type="predicted"/>
<organism evidence="2 3">
    <name type="scientific">Bradyrhizobium erythrophlei</name>
    <dbReference type="NCBI Taxonomy" id="1437360"/>
    <lineage>
        <taxon>Bacteria</taxon>
        <taxon>Pseudomonadati</taxon>
        <taxon>Pseudomonadota</taxon>
        <taxon>Alphaproteobacteria</taxon>
        <taxon>Hyphomicrobiales</taxon>
        <taxon>Nitrobacteraceae</taxon>
        <taxon>Bradyrhizobium</taxon>
    </lineage>
</organism>
<dbReference type="AlphaFoldDB" id="A0A1M5GPV9"/>
<protein>
    <submittedName>
        <fullName evidence="2">Uncharacterized protein</fullName>
    </submittedName>
</protein>
<reference evidence="2 3" key="1">
    <citation type="submission" date="2016-11" db="EMBL/GenBank/DDBJ databases">
        <authorList>
            <person name="Jaros S."/>
            <person name="Januszkiewicz K."/>
            <person name="Wedrychowicz H."/>
        </authorList>
    </citation>
    <scope>NUCLEOTIDE SEQUENCE [LARGE SCALE GENOMIC DNA]</scope>
    <source>
        <strain evidence="2 3">GAS242</strain>
    </source>
</reference>
<accession>A0A1M5GPV9</accession>
<sequence length="170" mass="19013">MAQSTKHPLFSTINLEREIEEEFRNRPPVREAQPTDIAPPAVRAPALSMPDYVEHREGATEIGKLSAEAVVREYESAAKEIETMGLELIERVKQCENMTRDALAVIDEMKETAARYRTEAKRIFLEIEDCSLVTAEVRKICNEMIEKIAGPTTAQKPKKVKSAPPSDSAS</sequence>
<evidence type="ECO:0000313" key="3">
    <source>
        <dbReference type="Proteomes" id="UP000190675"/>
    </source>
</evidence>
<dbReference type="EMBL" id="LT670818">
    <property type="protein sequence ID" value="SHG05532.1"/>
    <property type="molecule type" value="Genomic_DNA"/>
</dbReference>
<evidence type="ECO:0000256" key="1">
    <source>
        <dbReference type="SAM" id="MobiDB-lite"/>
    </source>
</evidence>
<gene>
    <name evidence="2" type="ORF">SAMN05444169_0285</name>
</gene>
<dbReference type="RefSeq" id="WP_197687895.1">
    <property type="nucleotide sequence ID" value="NZ_LT670818.1"/>
</dbReference>
<dbReference type="Proteomes" id="UP000190675">
    <property type="component" value="Chromosome I"/>
</dbReference>
<feature type="region of interest" description="Disordered" evidence="1">
    <location>
        <begin position="151"/>
        <end position="170"/>
    </location>
</feature>
<evidence type="ECO:0000313" key="2">
    <source>
        <dbReference type="EMBL" id="SHG05532.1"/>
    </source>
</evidence>
<name>A0A1M5GPV9_9BRAD</name>